<evidence type="ECO:0000313" key="3">
    <source>
        <dbReference type="Proteomes" id="UP001159363"/>
    </source>
</evidence>
<accession>A0ABQ9GTX4</accession>
<protein>
    <submittedName>
        <fullName evidence="2">Uncharacterized protein</fullName>
    </submittedName>
</protein>
<evidence type="ECO:0000256" key="1">
    <source>
        <dbReference type="SAM" id="MobiDB-lite"/>
    </source>
</evidence>
<evidence type="ECO:0000313" key="2">
    <source>
        <dbReference type="EMBL" id="KAJ8875448.1"/>
    </source>
</evidence>
<dbReference type="Proteomes" id="UP001159363">
    <property type="component" value="Chromosome 8"/>
</dbReference>
<comment type="caution">
    <text evidence="2">The sequence shown here is derived from an EMBL/GenBank/DDBJ whole genome shotgun (WGS) entry which is preliminary data.</text>
</comment>
<gene>
    <name evidence="2" type="ORF">PR048_023343</name>
</gene>
<dbReference type="InterPro" id="IPR013783">
    <property type="entry name" value="Ig-like_fold"/>
</dbReference>
<dbReference type="Gene3D" id="2.60.40.10">
    <property type="entry name" value="Immunoglobulins"/>
    <property type="match status" value="1"/>
</dbReference>
<reference evidence="2 3" key="1">
    <citation type="submission" date="2023-02" db="EMBL/GenBank/DDBJ databases">
        <title>LHISI_Scaffold_Assembly.</title>
        <authorList>
            <person name="Stuart O.P."/>
            <person name="Cleave R."/>
            <person name="Magrath M.J.L."/>
            <person name="Mikheyev A.S."/>
        </authorList>
    </citation>
    <scope>NUCLEOTIDE SEQUENCE [LARGE SCALE GENOMIC DNA]</scope>
    <source>
        <strain evidence="2">Daus_M_001</strain>
        <tissue evidence="2">Leg muscle</tissue>
    </source>
</reference>
<proteinExistence type="predicted"/>
<organism evidence="2 3">
    <name type="scientific">Dryococelus australis</name>
    <dbReference type="NCBI Taxonomy" id="614101"/>
    <lineage>
        <taxon>Eukaryota</taxon>
        <taxon>Metazoa</taxon>
        <taxon>Ecdysozoa</taxon>
        <taxon>Arthropoda</taxon>
        <taxon>Hexapoda</taxon>
        <taxon>Insecta</taxon>
        <taxon>Pterygota</taxon>
        <taxon>Neoptera</taxon>
        <taxon>Polyneoptera</taxon>
        <taxon>Phasmatodea</taxon>
        <taxon>Verophasmatodea</taxon>
        <taxon>Anareolatae</taxon>
        <taxon>Phasmatidae</taxon>
        <taxon>Eurycanthinae</taxon>
        <taxon>Dryococelus</taxon>
    </lineage>
</organism>
<name>A0ABQ9GTX4_9NEOP</name>
<sequence>MPTEDRMPGAAHETRKCVVVLLADVLQEYEVQVINAYVLKGNVAVLKCGISAFVRDVVSVSSWLREEPQAGRTTLHPGSRLVPTHSSLKS</sequence>
<dbReference type="EMBL" id="JARBHB010000009">
    <property type="protein sequence ID" value="KAJ8875448.1"/>
    <property type="molecule type" value="Genomic_DNA"/>
</dbReference>
<feature type="region of interest" description="Disordered" evidence="1">
    <location>
        <begin position="69"/>
        <end position="90"/>
    </location>
</feature>
<keyword evidence="3" id="KW-1185">Reference proteome</keyword>